<evidence type="ECO:0000256" key="3">
    <source>
        <dbReference type="ARBA" id="ARBA00022723"/>
    </source>
</evidence>
<dbReference type="RefSeq" id="WP_137342268.1">
    <property type="nucleotide sequence ID" value="NZ_SZVO01000011.1"/>
</dbReference>
<dbReference type="GO" id="GO:0000166">
    <property type="term" value="F:nucleotide binding"/>
    <property type="evidence" value="ECO:0007669"/>
    <property type="project" value="UniProtKB-KW"/>
</dbReference>
<keyword evidence="4 10" id="KW-0547">Nucleotide-binding</keyword>
<comment type="catalytic activity">
    <reaction evidence="10">
        <text>ITP + H2O = IMP + diphosphate + H(+)</text>
        <dbReference type="Rhea" id="RHEA:29399"/>
        <dbReference type="ChEBI" id="CHEBI:15377"/>
        <dbReference type="ChEBI" id="CHEBI:15378"/>
        <dbReference type="ChEBI" id="CHEBI:33019"/>
        <dbReference type="ChEBI" id="CHEBI:58053"/>
        <dbReference type="ChEBI" id="CHEBI:61402"/>
        <dbReference type="EC" id="3.6.1.66"/>
    </reaction>
</comment>
<evidence type="ECO:0000256" key="7">
    <source>
        <dbReference type="ARBA" id="ARBA00023080"/>
    </source>
</evidence>
<accession>A0A4U6D6C4</accession>
<feature type="binding site" evidence="10">
    <location>
        <position position="171"/>
    </location>
    <ligand>
        <name>substrate</name>
    </ligand>
</feature>
<comment type="caution">
    <text evidence="12">The sequence shown here is derived from an EMBL/GenBank/DDBJ whole genome shotgun (WGS) entry which is preliminary data.</text>
</comment>
<dbReference type="HAMAP" id="MF_01405">
    <property type="entry name" value="Non_canon_purine_NTPase"/>
    <property type="match status" value="1"/>
</dbReference>
<keyword evidence="5 10" id="KW-0378">Hydrolase</keyword>
<dbReference type="EMBL" id="SZVO01000011">
    <property type="protein sequence ID" value="TKT89624.1"/>
    <property type="molecule type" value="Genomic_DNA"/>
</dbReference>
<dbReference type="NCBIfam" id="TIGR00042">
    <property type="entry name" value="RdgB/HAM1 family non-canonical purine NTP pyrophosphatase"/>
    <property type="match status" value="1"/>
</dbReference>
<evidence type="ECO:0000256" key="2">
    <source>
        <dbReference type="ARBA" id="ARBA00011738"/>
    </source>
</evidence>
<feature type="binding site" evidence="10">
    <location>
        <position position="69"/>
    </location>
    <ligand>
        <name>substrate</name>
    </ligand>
</feature>
<evidence type="ECO:0000256" key="10">
    <source>
        <dbReference type="HAMAP-Rule" id="MF_01405"/>
    </source>
</evidence>
<comment type="caution">
    <text evidence="10">Lacks conserved residue(s) required for the propagation of feature annotation.</text>
</comment>
<reference evidence="12 13" key="1">
    <citation type="submission" date="2019-05" db="EMBL/GenBank/DDBJ databases">
        <title>Dyadobacter AR-3-8 sp. nov., isolated from arctic soil.</title>
        <authorList>
            <person name="Chaudhary D.K."/>
        </authorList>
    </citation>
    <scope>NUCLEOTIDE SEQUENCE [LARGE SCALE GENOMIC DNA]</scope>
    <source>
        <strain evidence="12 13">AR-3-8</strain>
    </source>
</reference>
<dbReference type="GO" id="GO:0017111">
    <property type="term" value="F:ribonucleoside triphosphate phosphatase activity"/>
    <property type="evidence" value="ECO:0007669"/>
    <property type="project" value="InterPro"/>
</dbReference>
<dbReference type="GO" id="GO:0035870">
    <property type="term" value="F:dITP diphosphatase activity"/>
    <property type="evidence" value="ECO:0007669"/>
    <property type="project" value="UniProtKB-UniRule"/>
</dbReference>
<feature type="binding site" evidence="10">
    <location>
        <begin position="148"/>
        <end position="151"/>
    </location>
    <ligand>
        <name>substrate</name>
    </ligand>
</feature>
<dbReference type="EC" id="3.6.1.66" evidence="10"/>
<dbReference type="GO" id="GO:0036220">
    <property type="term" value="F:ITP diphosphatase activity"/>
    <property type="evidence" value="ECO:0007669"/>
    <property type="project" value="UniProtKB-UniRule"/>
</dbReference>
<proteinExistence type="inferred from homology"/>
<comment type="catalytic activity">
    <reaction evidence="8 10">
        <text>dITP + H2O = dIMP + diphosphate + H(+)</text>
        <dbReference type="Rhea" id="RHEA:28342"/>
        <dbReference type="ChEBI" id="CHEBI:15377"/>
        <dbReference type="ChEBI" id="CHEBI:15378"/>
        <dbReference type="ChEBI" id="CHEBI:33019"/>
        <dbReference type="ChEBI" id="CHEBI:61194"/>
        <dbReference type="ChEBI" id="CHEBI:61382"/>
        <dbReference type="EC" id="3.6.1.66"/>
    </reaction>
</comment>
<dbReference type="AlphaFoldDB" id="A0A4U6D6C4"/>
<comment type="function">
    <text evidence="10">Pyrophosphatase that catalyzes the hydrolysis of nucleoside triphosphates to their monophosphate derivatives, with a high preference for the non-canonical purine nucleotides XTP (xanthosine triphosphate), dITP (deoxyinosine triphosphate) and ITP. Seems to function as a house-cleaning enzyme that removes non-canonical purine nucleotides from the nucleotide pool, thus preventing their incorporation into DNA/RNA and avoiding chromosomal lesions.</text>
</comment>
<sequence length="195" mass="21990">MKLCFATNNTHKLEEVQALLGDSFTLTTLKEIGCEEEIPETHDTIPENSHEKAEFVWTHYGVNCFADDSGLEIDALNGEPGVHSAYYAGPQRSADDNMDLVLEKMVGKDNFNARFVAVITLVLDGKYYQFDGEIKGKIIMEKRGTYGFGYNPIFVPEGHDRTFAEMSMDEKGELSHRARAFAKLEQFLKNYSSEV</sequence>
<feature type="binding site" evidence="10">
    <location>
        <position position="68"/>
    </location>
    <ligand>
        <name>Mg(2+)</name>
        <dbReference type="ChEBI" id="CHEBI:18420"/>
    </ligand>
</feature>
<feature type="binding site" evidence="10">
    <location>
        <begin position="176"/>
        <end position="177"/>
    </location>
    <ligand>
        <name>substrate</name>
    </ligand>
</feature>
<dbReference type="GO" id="GO:0009146">
    <property type="term" value="P:purine nucleoside triphosphate catabolic process"/>
    <property type="evidence" value="ECO:0007669"/>
    <property type="project" value="UniProtKB-UniRule"/>
</dbReference>
<evidence type="ECO:0000256" key="9">
    <source>
        <dbReference type="ARBA" id="ARBA00052017"/>
    </source>
</evidence>
<dbReference type="FunFam" id="3.90.950.10:FF:000001">
    <property type="entry name" value="dITP/XTP pyrophosphatase"/>
    <property type="match status" value="1"/>
</dbReference>
<keyword evidence="7 10" id="KW-0546">Nucleotide metabolism</keyword>
<dbReference type="GO" id="GO:0009117">
    <property type="term" value="P:nucleotide metabolic process"/>
    <property type="evidence" value="ECO:0007669"/>
    <property type="project" value="UniProtKB-KW"/>
</dbReference>
<evidence type="ECO:0000256" key="11">
    <source>
        <dbReference type="RuleBase" id="RU003781"/>
    </source>
</evidence>
<comment type="subunit">
    <text evidence="2 10">Homodimer.</text>
</comment>
<dbReference type="OrthoDB" id="9807456at2"/>
<evidence type="ECO:0000313" key="12">
    <source>
        <dbReference type="EMBL" id="TKT89624.1"/>
    </source>
</evidence>
<comment type="similarity">
    <text evidence="1 10 11">Belongs to the HAM1 NTPase family.</text>
</comment>
<gene>
    <name evidence="12" type="primary">rdgB</name>
    <name evidence="12" type="ORF">FDK13_22460</name>
</gene>
<comment type="cofactor">
    <cofactor evidence="10">
        <name>Mg(2+)</name>
        <dbReference type="ChEBI" id="CHEBI:18420"/>
    </cofactor>
    <text evidence="10">Binds 1 Mg(2+) ion per subunit.</text>
</comment>
<dbReference type="SUPFAM" id="SSF52972">
    <property type="entry name" value="ITPase-like"/>
    <property type="match status" value="1"/>
</dbReference>
<dbReference type="InterPro" id="IPR020922">
    <property type="entry name" value="dITP/XTP_pyrophosphatase"/>
</dbReference>
<dbReference type="GO" id="GO:0036222">
    <property type="term" value="F:XTP diphosphatase activity"/>
    <property type="evidence" value="ECO:0007669"/>
    <property type="project" value="UniProtKB-UniRule"/>
</dbReference>
<keyword evidence="3 10" id="KW-0479">Metal-binding</keyword>
<evidence type="ECO:0000256" key="8">
    <source>
        <dbReference type="ARBA" id="ARBA00051875"/>
    </source>
</evidence>
<keyword evidence="13" id="KW-1185">Reference proteome</keyword>
<dbReference type="PANTHER" id="PTHR11067:SF9">
    <property type="entry name" value="INOSINE TRIPHOSPHATE PYROPHOSPHATASE"/>
    <property type="match status" value="1"/>
</dbReference>
<name>A0A4U6D6C4_9BACT</name>
<evidence type="ECO:0000313" key="13">
    <source>
        <dbReference type="Proteomes" id="UP000304900"/>
    </source>
</evidence>
<comment type="catalytic activity">
    <reaction evidence="9 10">
        <text>XTP + H2O = XMP + diphosphate + H(+)</text>
        <dbReference type="Rhea" id="RHEA:28610"/>
        <dbReference type="ChEBI" id="CHEBI:15377"/>
        <dbReference type="ChEBI" id="CHEBI:15378"/>
        <dbReference type="ChEBI" id="CHEBI:33019"/>
        <dbReference type="ChEBI" id="CHEBI:57464"/>
        <dbReference type="ChEBI" id="CHEBI:61314"/>
        <dbReference type="EC" id="3.6.1.66"/>
    </reaction>
</comment>
<evidence type="ECO:0000256" key="5">
    <source>
        <dbReference type="ARBA" id="ARBA00022801"/>
    </source>
</evidence>
<dbReference type="GO" id="GO:0005829">
    <property type="term" value="C:cytosol"/>
    <property type="evidence" value="ECO:0007669"/>
    <property type="project" value="TreeGrafter"/>
</dbReference>
<feature type="binding site" evidence="10">
    <location>
        <begin position="7"/>
        <end position="12"/>
    </location>
    <ligand>
        <name>substrate</name>
    </ligand>
</feature>
<dbReference type="InterPro" id="IPR029001">
    <property type="entry name" value="ITPase-like_fam"/>
</dbReference>
<evidence type="ECO:0000256" key="6">
    <source>
        <dbReference type="ARBA" id="ARBA00022842"/>
    </source>
</evidence>
<keyword evidence="6 10" id="KW-0460">Magnesium</keyword>
<dbReference type="Gene3D" id="3.90.950.10">
    <property type="match status" value="1"/>
</dbReference>
<dbReference type="Pfam" id="PF01725">
    <property type="entry name" value="Ham1p_like"/>
    <property type="match status" value="1"/>
</dbReference>
<evidence type="ECO:0000256" key="4">
    <source>
        <dbReference type="ARBA" id="ARBA00022741"/>
    </source>
</evidence>
<dbReference type="PANTHER" id="PTHR11067">
    <property type="entry name" value="INOSINE TRIPHOSPHATE PYROPHOSPHATASE/HAM1 PROTEIN"/>
    <property type="match status" value="1"/>
</dbReference>
<dbReference type="CDD" id="cd00515">
    <property type="entry name" value="HAM1"/>
    <property type="match status" value="1"/>
</dbReference>
<feature type="active site" description="Proton acceptor" evidence="10">
    <location>
        <position position="68"/>
    </location>
</feature>
<evidence type="ECO:0000256" key="1">
    <source>
        <dbReference type="ARBA" id="ARBA00008023"/>
    </source>
</evidence>
<dbReference type="InterPro" id="IPR002637">
    <property type="entry name" value="RdgB/HAM1"/>
</dbReference>
<protein>
    <recommendedName>
        <fullName evidence="10">dITP/XTP pyrophosphatase</fullName>
        <ecNumber evidence="10">3.6.1.66</ecNumber>
    </recommendedName>
    <alternativeName>
        <fullName evidence="10">Non-canonical purine NTP pyrophosphatase</fullName>
    </alternativeName>
    <alternativeName>
        <fullName evidence="10">Non-standard purine NTP pyrophosphatase</fullName>
    </alternativeName>
    <alternativeName>
        <fullName evidence="10">Nucleoside-triphosphate diphosphatase</fullName>
    </alternativeName>
    <alternativeName>
        <fullName evidence="10">Nucleoside-triphosphate pyrophosphatase</fullName>
        <shortName evidence="10">NTPase</shortName>
    </alternativeName>
</protein>
<organism evidence="12 13">
    <name type="scientific">Dyadobacter frigoris</name>
    <dbReference type="NCBI Taxonomy" id="2576211"/>
    <lineage>
        <taxon>Bacteria</taxon>
        <taxon>Pseudomonadati</taxon>
        <taxon>Bacteroidota</taxon>
        <taxon>Cytophagia</taxon>
        <taxon>Cytophagales</taxon>
        <taxon>Spirosomataceae</taxon>
        <taxon>Dyadobacter</taxon>
    </lineage>
</organism>
<dbReference type="Proteomes" id="UP000304900">
    <property type="component" value="Unassembled WGS sequence"/>
</dbReference>
<dbReference type="GO" id="GO:0046872">
    <property type="term" value="F:metal ion binding"/>
    <property type="evidence" value="ECO:0007669"/>
    <property type="project" value="UniProtKB-KW"/>
</dbReference>